<name>A0A5B0RN68_PUCGR</name>
<organism evidence="1 2">
    <name type="scientific">Puccinia graminis f. sp. tritici</name>
    <dbReference type="NCBI Taxonomy" id="56615"/>
    <lineage>
        <taxon>Eukaryota</taxon>
        <taxon>Fungi</taxon>
        <taxon>Dikarya</taxon>
        <taxon>Basidiomycota</taxon>
        <taxon>Pucciniomycotina</taxon>
        <taxon>Pucciniomycetes</taxon>
        <taxon>Pucciniales</taxon>
        <taxon>Pucciniaceae</taxon>
        <taxon>Puccinia</taxon>
    </lineage>
</organism>
<sequence length="50" mass="5596">MLLFVRSERLAVTFAVKLSFSRFLAGWRMFGRPETIESALCSSRRGSGLG</sequence>
<proteinExistence type="predicted"/>
<gene>
    <name evidence="1" type="ORF">PGTUg99_016380</name>
</gene>
<comment type="caution">
    <text evidence="1">The sequence shown here is derived from an EMBL/GenBank/DDBJ whole genome shotgun (WGS) entry which is preliminary data.</text>
</comment>
<dbReference type="AlphaFoldDB" id="A0A5B0RN68"/>
<evidence type="ECO:0000313" key="1">
    <source>
        <dbReference type="EMBL" id="KAA1126223.1"/>
    </source>
</evidence>
<accession>A0A5B0RN68</accession>
<reference evidence="1 2" key="1">
    <citation type="submission" date="2019-05" db="EMBL/GenBank/DDBJ databases">
        <title>Emergence of the Ug99 lineage of the wheat stem rust pathogen through somatic hybridization.</title>
        <authorList>
            <person name="Li F."/>
            <person name="Upadhyaya N.M."/>
            <person name="Sperschneider J."/>
            <person name="Matny O."/>
            <person name="Nguyen-Phuc H."/>
            <person name="Mago R."/>
            <person name="Raley C."/>
            <person name="Miller M.E."/>
            <person name="Silverstein K.A.T."/>
            <person name="Henningsen E."/>
            <person name="Hirsch C.D."/>
            <person name="Visser B."/>
            <person name="Pretorius Z.A."/>
            <person name="Steffenson B.J."/>
            <person name="Schwessinger B."/>
            <person name="Dodds P.N."/>
            <person name="Figueroa M."/>
        </authorList>
    </citation>
    <scope>NUCLEOTIDE SEQUENCE [LARGE SCALE GENOMIC DNA]</scope>
    <source>
        <strain evidence="1 2">Ug99</strain>
    </source>
</reference>
<dbReference type="EMBL" id="VDEP01000172">
    <property type="protein sequence ID" value="KAA1126223.1"/>
    <property type="molecule type" value="Genomic_DNA"/>
</dbReference>
<evidence type="ECO:0000313" key="2">
    <source>
        <dbReference type="Proteomes" id="UP000325313"/>
    </source>
</evidence>
<protein>
    <submittedName>
        <fullName evidence="1">Uncharacterized protein</fullName>
    </submittedName>
</protein>
<dbReference type="Proteomes" id="UP000325313">
    <property type="component" value="Unassembled WGS sequence"/>
</dbReference>